<gene>
    <name evidence="8" type="ORF">SMACR_03611</name>
</gene>
<dbReference type="VEuPathDB" id="FungiDB:SMAC_03611"/>
<protein>
    <recommendedName>
        <fullName evidence="7">Zn(2)-C6 fungal-type domain-containing protein</fullName>
    </recommendedName>
</protein>
<comment type="subcellular location">
    <subcellularLocation>
        <location evidence="1">Nucleus</location>
    </subcellularLocation>
</comment>
<dbReference type="AlphaFoldDB" id="A0A8S9A4K2"/>
<keyword evidence="5" id="KW-0539">Nucleus</keyword>
<dbReference type="PANTHER" id="PTHR31845">
    <property type="entry name" value="FINGER DOMAIN PROTEIN, PUTATIVE-RELATED"/>
    <property type="match status" value="1"/>
</dbReference>
<keyword evidence="2" id="KW-0805">Transcription regulation</keyword>
<evidence type="ECO:0000256" key="2">
    <source>
        <dbReference type="ARBA" id="ARBA00023015"/>
    </source>
</evidence>
<dbReference type="GO" id="GO:0000976">
    <property type="term" value="F:transcription cis-regulatory region binding"/>
    <property type="evidence" value="ECO:0007669"/>
    <property type="project" value="TreeGrafter"/>
</dbReference>
<dbReference type="CDD" id="cd00067">
    <property type="entry name" value="GAL4"/>
    <property type="match status" value="1"/>
</dbReference>
<dbReference type="PANTHER" id="PTHR31845:SF17">
    <property type="entry name" value="ZN(II)2CYS6 TRANSCRIPTION FACTOR (EUROFUNG)"/>
    <property type="match status" value="1"/>
</dbReference>
<comment type="caution">
    <text evidence="8">The sequence shown here is derived from an EMBL/GenBank/DDBJ whole genome shotgun (WGS) entry which is preliminary data.</text>
</comment>
<dbReference type="PROSITE" id="PS00463">
    <property type="entry name" value="ZN2_CY6_FUNGAL_1"/>
    <property type="match status" value="1"/>
</dbReference>
<feature type="compositionally biased region" description="Polar residues" evidence="6">
    <location>
        <begin position="704"/>
        <end position="713"/>
    </location>
</feature>
<keyword evidence="3" id="KW-0238">DNA-binding</keyword>
<name>A0A8S9A4K2_SORMA</name>
<dbReference type="SMART" id="SM00066">
    <property type="entry name" value="GAL4"/>
    <property type="match status" value="1"/>
</dbReference>
<evidence type="ECO:0000313" key="8">
    <source>
        <dbReference type="EMBL" id="KAA8636100.1"/>
    </source>
</evidence>
<evidence type="ECO:0000256" key="4">
    <source>
        <dbReference type="ARBA" id="ARBA00023163"/>
    </source>
</evidence>
<feature type="region of interest" description="Disordered" evidence="6">
    <location>
        <begin position="123"/>
        <end position="186"/>
    </location>
</feature>
<dbReference type="InterPro" id="IPR036864">
    <property type="entry name" value="Zn2-C6_fun-type_DNA-bd_sf"/>
</dbReference>
<reference evidence="8 9" key="1">
    <citation type="submission" date="2017-07" db="EMBL/GenBank/DDBJ databases">
        <title>Genome sequence of the Sordaria macrospora wild type strain R19027.</title>
        <authorList>
            <person name="Nowrousian M."/>
            <person name="Teichert I."/>
            <person name="Kueck U."/>
        </authorList>
    </citation>
    <scope>NUCLEOTIDE SEQUENCE [LARGE SCALE GENOMIC DNA]</scope>
    <source>
        <strain evidence="8 9">R19027</strain>
        <tissue evidence="8">Mycelium</tissue>
    </source>
</reference>
<dbReference type="InterPro" id="IPR051089">
    <property type="entry name" value="prtT"/>
</dbReference>
<proteinExistence type="predicted"/>
<dbReference type="PROSITE" id="PS50048">
    <property type="entry name" value="ZN2_CY6_FUNGAL_2"/>
    <property type="match status" value="1"/>
</dbReference>
<evidence type="ECO:0000256" key="5">
    <source>
        <dbReference type="ARBA" id="ARBA00023242"/>
    </source>
</evidence>
<dbReference type="Proteomes" id="UP000433876">
    <property type="component" value="Unassembled WGS sequence"/>
</dbReference>
<dbReference type="Pfam" id="PF00172">
    <property type="entry name" value="Zn_clus"/>
    <property type="match status" value="1"/>
</dbReference>
<dbReference type="GO" id="GO:0008270">
    <property type="term" value="F:zinc ion binding"/>
    <property type="evidence" value="ECO:0007669"/>
    <property type="project" value="InterPro"/>
</dbReference>
<feature type="domain" description="Zn(2)-C6 fungal-type" evidence="7">
    <location>
        <begin position="29"/>
        <end position="65"/>
    </location>
</feature>
<accession>A0A8S9A4K2</accession>
<dbReference type="SUPFAM" id="SSF57701">
    <property type="entry name" value="Zn2/Cys6 DNA-binding domain"/>
    <property type="match status" value="1"/>
</dbReference>
<sequence length="883" mass="95703">MDMPDVTVAAPSEGTRESLKDSNSRRAAACLVCRRSKIRCEKGKGQHNDDDRCQRCLQLGVQCVRPEFHVGRRKGVKNKRTGLEKALHQVEQAVKRSGASLHGIEATRFVSELKVILGAGSLTPLADGDRQGPRNGHRRTSSAISRRPSDVLMADVSDDSGESSLSDHDDMSIPQDSTPSQSHVADESLAVDDAENPLQLLARASDMHVSPKPVGEVSTAEIIHNHQRPRQNKQTEKLSEIEKFFKFTQFSLDCGPDLDPIDLGLLTTEEAGSLFGFFHKSLAHTRWGLDPILYTASFTRSRSAFLFTSICAAAALFMPTQGALSRRLSNHCKTLVNRIMVDRYRSVEIILAFMVNVPWMFPGKHSTDDETCWYVSMATTMALDLSLHKIVVSMDALRDGSYNRGIARADCIDPKVALSLDGFGDVDSESELGRRLLRRRERCWIALFVLERGMCLARGRSYTVPLTPLLRRCDEWHMSDIADTMDGHLVSMAVLRRDLDDLFNSIRAVCDGSRETLADGGLIAQSIQMSVDKFFEQWHAKWTIPIGTGPQHRLPPYVQILVTHTRLSIYSSVINHPTAPTEVRHFFHAAGLSSALNVMRSAIQGEEQLSSMPNNTAIMISFAACFALRLSGQLSGGTSSLAPSVRTLIEETAGVLERIGTATEHRNGMSTLYGKYLKYIVKKAAAAAATSYEQLASTVRPRNGNGTTMSSDRGGQGPPVAFSRHGGPSASSSAAAALAAYQRSSSNQQGTATATSIGGVGGVGVGGSGGYSSNSVPTDAAALGGPSSSVFESSSTPSSSLWAATEPILLQFSSMSDDQIREALNNEFHVDQATTTTTSNPNSMYHHQHNHVGGGNPGLSSLWDDAAVLPDWLNSANLPEFGI</sequence>
<dbReference type="Gene3D" id="4.10.240.10">
    <property type="entry name" value="Zn(2)-C6 fungal-type DNA-binding domain"/>
    <property type="match status" value="1"/>
</dbReference>
<keyword evidence="4" id="KW-0804">Transcription</keyword>
<feature type="region of interest" description="Disordered" evidence="6">
    <location>
        <begin position="698"/>
        <end position="729"/>
    </location>
</feature>
<dbReference type="CDD" id="cd12148">
    <property type="entry name" value="fungal_TF_MHR"/>
    <property type="match status" value="1"/>
</dbReference>
<dbReference type="GO" id="GO:0005634">
    <property type="term" value="C:nucleus"/>
    <property type="evidence" value="ECO:0007669"/>
    <property type="project" value="UniProtKB-SubCell"/>
</dbReference>
<feature type="region of interest" description="Disordered" evidence="6">
    <location>
        <begin position="1"/>
        <end position="21"/>
    </location>
</feature>
<organism evidence="8 9">
    <name type="scientific">Sordaria macrospora</name>
    <dbReference type="NCBI Taxonomy" id="5147"/>
    <lineage>
        <taxon>Eukaryota</taxon>
        <taxon>Fungi</taxon>
        <taxon>Dikarya</taxon>
        <taxon>Ascomycota</taxon>
        <taxon>Pezizomycotina</taxon>
        <taxon>Sordariomycetes</taxon>
        <taxon>Sordariomycetidae</taxon>
        <taxon>Sordariales</taxon>
        <taxon>Sordariaceae</taxon>
        <taxon>Sordaria</taxon>
    </lineage>
</organism>
<dbReference type="FunFam" id="4.10.240.10:FF:000078">
    <property type="entry name" value="Putative Zn(II)2Cys6 transcription factor (Eurofung)"/>
    <property type="match status" value="1"/>
</dbReference>
<evidence type="ECO:0000313" key="9">
    <source>
        <dbReference type="Proteomes" id="UP000433876"/>
    </source>
</evidence>
<evidence type="ECO:0000256" key="1">
    <source>
        <dbReference type="ARBA" id="ARBA00004123"/>
    </source>
</evidence>
<evidence type="ECO:0000256" key="6">
    <source>
        <dbReference type="SAM" id="MobiDB-lite"/>
    </source>
</evidence>
<dbReference type="InterPro" id="IPR001138">
    <property type="entry name" value="Zn2Cys6_DnaBD"/>
</dbReference>
<dbReference type="GO" id="GO:0000981">
    <property type="term" value="F:DNA-binding transcription factor activity, RNA polymerase II-specific"/>
    <property type="evidence" value="ECO:0007669"/>
    <property type="project" value="InterPro"/>
</dbReference>
<evidence type="ECO:0000256" key="3">
    <source>
        <dbReference type="ARBA" id="ARBA00023125"/>
    </source>
</evidence>
<evidence type="ECO:0000259" key="7">
    <source>
        <dbReference type="PROSITE" id="PS50048"/>
    </source>
</evidence>
<feature type="compositionally biased region" description="Polar residues" evidence="6">
    <location>
        <begin position="174"/>
        <end position="183"/>
    </location>
</feature>
<dbReference type="EMBL" id="NMPR01000006">
    <property type="protein sequence ID" value="KAA8636100.1"/>
    <property type="molecule type" value="Genomic_DNA"/>
</dbReference>